<comment type="caution">
    <text evidence="1">The sequence shown here is derived from an EMBL/GenBank/DDBJ whole genome shotgun (WGS) entry which is preliminary data.</text>
</comment>
<name>A0A9J5ZHG5_SOLCO</name>
<protein>
    <submittedName>
        <fullName evidence="1">Uncharacterized protein</fullName>
    </submittedName>
</protein>
<keyword evidence="2" id="KW-1185">Reference proteome</keyword>
<dbReference type="AlphaFoldDB" id="A0A9J5ZHG5"/>
<sequence>MTSEKLQALKLQAFSKLKLQLNALTNKFKVDGFFDDEVGVKSFTCMSILCQGSDGLVLLNSFQVLQIGLKIKPILIWH</sequence>
<accession>A0A9J5ZHG5</accession>
<dbReference type="EMBL" id="JACXVP010000004">
    <property type="protein sequence ID" value="KAG5611256.1"/>
    <property type="molecule type" value="Genomic_DNA"/>
</dbReference>
<reference evidence="1 2" key="1">
    <citation type="submission" date="2020-09" db="EMBL/GenBank/DDBJ databases">
        <title>De no assembly of potato wild relative species, Solanum commersonii.</title>
        <authorList>
            <person name="Cho K."/>
        </authorList>
    </citation>
    <scope>NUCLEOTIDE SEQUENCE [LARGE SCALE GENOMIC DNA]</scope>
    <source>
        <strain evidence="1">LZ3.2</strain>
        <tissue evidence="1">Leaf</tissue>
    </source>
</reference>
<organism evidence="1 2">
    <name type="scientific">Solanum commersonii</name>
    <name type="common">Commerson's wild potato</name>
    <name type="synonym">Commerson's nightshade</name>
    <dbReference type="NCBI Taxonomy" id="4109"/>
    <lineage>
        <taxon>Eukaryota</taxon>
        <taxon>Viridiplantae</taxon>
        <taxon>Streptophyta</taxon>
        <taxon>Embryophyta</taxon>
        <taxon>Tracheophyta</taxon>
        <taxon>Spermatophyta</taxon>
        <taxon>Magnoliopsida</taxon>
        <taxon>eudicotyledons</taxon>
        <taxon>Gunneridae</taxon>
        <taxon>Pentapetalae</taxon>
        <taxon>asterids</taxon>
        <taxon>lamiids</taxon>
        <taxon>Solanales</taxon>
        <taxon>Solanaceae</taxon>
        <taxon>Solanoideae</taxon>
        <taxon>Solaneae</taxon>
        <taxon>Solanum</taxon>
    </lineage>
</organism>
<proteinExistence type="predicted"/>
<evidence type="ECO:0000313" key="1">
    <source>
        <dbReference type="EMBL" id="KAG5611256.1"/>
    </source>
</evidence>
<gene>
    <name evidence="1" type="ORF">H5410_022537</name>
</gene>
<evidence type="ECO:0000313" key="2">
    <source>
        <dbReference type="Proteomes" id="UP000824120"/>
    </source>
</evidence>
<dbReference type="Proteomes" id="UP000824120">
    <property type="component" value="Chromosome 4"/>
</dbReference>